<evidence type="ECO:0000313" key="1">
    <source>
        <dbReference type="EMBL" id="ORB11266.1"/>
    </source>
</evidence>
<keyword evidence="2" id="KW-1185">Reference proteome</keyword>
<protein>
    <submittedName>
        <fullName evidence="1">Uncharacterized protein</fullName>
    </submittedName>
</protein>
<gene>
    <name evidence="1" type="ORF">BST37_20170</name>
</gene>
<dbReference type="SUPFAM" id="SSF48239">
    <property type="entry name" value="Terpenoid cyclases/Protein prenyltransferases"/>
    <property type="match status" value="1"/>
</dbReference>
<evidence type="ECO:0000313" key="2">
    <source>
        <dbReference type="Proteomes" id="UP000192374"/>
    </source>
</evidence>
<organism evidence="1 2">
    <name type="scientific">Mycobacterium noviomagense</name>
    <dbReference type="NCBI Taxonomy" id="459858"/>
    <lineage>
        <taxon>Bacteria</taxon>
        <taxon>Bacillati</taxon>
        <taxon>Actinomycetota</taxon>
        <taxon>Actinomycetes</taxon>
        <taxon>Mycobacteriales</taxon>
        <taxon>Mycobacteriaceae</taxon>
        <taxon>Mycobacterium</taxon>
    </lineage>
</organism>
<dbReference type="EMBL" id="MVIC01000056">
    <property type="protein sequence ID" value="ORB11266.1"/>
    <property type="molecule type" value="Genomic_DNA"/>
</dbReference>
<accession>A0ABX3SZS5</accession>
<proteinExistence type="predicted"/>
<dbReference type="Proteomes" id="UP000192374">
    <property type="component" value="Unassembled WGS sequence"/>
</dbReference>
<name>A0ABX3SZS5_9MYCO</name>
<dbReference type="Gene3D" id="1.50.10.20">
    <property type="match status" value="1"/>
</dbReference>
<sequence length="308" mass="33691">MAVEVVMTNAEALLMDHRDGTRSDRLDWAAVGWYVLGRRTLEGGYSFYRTPEWAVEEPNAPDTLAALESLRLLGIDIPAPAQTGDWLRCLQEDDGGYPTLTIGWATLRSLYVLAVEPVCSSERWLRGWVHVLGSRGRSRDWRAAIVDASHVLELLHLRHGTLSGPEHASMTALLHTAGAPNEGWARPGADLETTATAVRLAQLLNQRWHPDPQLTSFVSRCEDQQLGFGLAPNSRATSVGALWGGLVISRVLGQRVRYPDAVGQQLALLQRPDGGLGARHHAISTLQATWRGLQAARLLDGPEEKGPS</sequence>
<reference evidence="1 2" key="1">
    <citation type="submission" date="2017-02" db="EMBL/GenBank/DDBJ databases">
        <title>The new phylogeny of genus Mycobacterium.</title>
        <authorList>
            <person name="Tortoli E."/>
            <person name="Trovato A."/>
            <person name="Cirillo D.M."/>
        </authorList>
    </citation>
    <scope>NUCLEOTIDE SEQUENCE [LARGE SCALE GENOMIC DNA]</scope>
    <source>
        <strain evidence="1 2">DSM 45145</strain>
    </source>
</reference>
<dbReference type="InterPro" id="IPR008930">
    <property type="entry name" value="Terpenoid_cyclase/PrenylTrfase"/>
</dbReference>
<comment type="caution">
    <text evidence="1">The sequence shown here is derived from an EMBL/GenBank/DDBJ whole genome shotgun (WGS) entry which is preliminary data.</text>
</comment>